<organism evidence="2 3">
    <name type="scientific">Onchocerca volvulus</name>
    <dbReference type="NCBI Taxonomy" id="6282"/>
    <lineage>
        <taxon>Eukaryota</taxon>
        <taxon>Metazoa</taxon>
        <taxon>Ecdysozoa</taxon>
        <taxon>Nematoda</taxon>
        <taxon>Chromadorea</taxon>
        <taxon>Rhabditida</taxon>
        <taxon>Spirurina</taxon>
        <taxon>Spiruromorpha</taxon>
        <taxon>Filarioidea</taxon>
        <taxon>Onchocercidae</taxon>
        <taxon>Onchocerca</taxon>
    </lineage>
</organism>
<reference evidence="2" key="2">
    <citation type="submission" date="2018-02" db="UniProtKB">
        <authorList>
            <consortium name="EnsemblMetazoa"/>
        </authorList>
    </citation>
    <scope>IDENTIFICATION</scope>
</reference>
<name>A0A2K6VKI0_ONCVO</name>
<feature type="compositionally biased region" description="Basic and acidic residues" evidence="1">
    <location>
        <begin position="1"/>
        <end position="20"/>
    </location>
</feature>
<reference evidence="3" key="1">
    <citation type="submission" date="2013-10" db="EMBL/GenBank/DDBJ databases">
        <title>Genome sequencing of Onchocerca volvulus.</title>
        <authorList>
            <person name="Cotton J."/>
            <person name="Tsai J."/>
            <person name="Stanley E."/>
            <person name="Tracey A."/>
            <person name="Holroyd N."/>
            <person name="Lustigman S."/>
            <person name="Berriman M."/>
        </authorList>
    </citation>
    <scope>NUCLEOTIDE SEQUENCE</scope>
</reference>
<sequence length="84" mass="10084">MEKLHPHDHQMEERHIEKANSLRQRKRKNNYKLQSRHAYYHQKAARDRAVSADNTLREITGGMPNIELKHFSNNEIVYTDDQLM</sequence>
<evidence type="ECO:0000313" key="3">
    <source>
        <dbReference type="Proteomes" id="UP000024404"/>
    </source>
</evidence>
<evidence type="ECO:0000256" key="1">
    <source>
        <dbReference type="SAM" id="MobiDB-lite"/>
    </source>
</evidence>
<evidence type="ECO:0000313" key="2">
    <source>
        <dbReference type="EnsemblMetazoa" id="OVOC11962.2"/>
    </source>
</evidence>
<dbReference type="EnsemblMetazoa" id="OVOC11962.2">
    <property type="protein sequence ID" value="OVOC11962.2"/>
    <property type="gene ID" value="WBGene00248771"/>
</dbReference>
<feature type="region of interest" description="Disordered" evidence="1">
    <location>
        <begin position="1"/>
        <end position="29"/>
    </location>
</feature>
<proteinExistence type="predicted"/>
<accession>A0A2K6VKI0</accession>
<dbReference type="EnsemblMetazoa" id="OVOC11962.1">
    <property type="protein sequence ID" value="OVOC11962.1"/>
    <property type="gene ID" value="WBGene00248771"/>
</dbReference>
<keyword evidence="3" id="KW-1185">Reference proteome</keyword>
<dbReference type="EMBL" id="CMVM020000016">
    <property type="status" value="NOT_ANNOTATED_CDS"/>
    <property type="molecule type" value="Genomic_DNA"/>
</dbReference>
<protein>
    <submittedName>
        <fullName evidence="2">Uncharacterized protein</fullName>
    </submittedName>
</protein>
<dbReference type="Proteomes" id="UP000024404">
    <property type="component" value="Unassembled WGS sequence"/>
</dbReference>
<dbReference type="AlphaFoldDB" id="A0A2K6VKI0"/>